<evidence type="ECO:0000259" key="1">
    <source>
        <dbReference type="Pfam" id="PF00462"/>
    </source>
</evidence>
<comment type="caution">
    <text evidence="2">The sequence shown here is derived from an EMBL/GenBank/DDBJ whole genome shotgun (WGS) entry which is preliminary data.</text>
</comment>
<proteinExistence type="predicted"/>
<dbReference type="Pfam" id="PF00462">
    <property type="entry name" value="Glutaredoxin"/>
    <property type="match status" value="1"/>
</dbReference>
<dbReference type="InterPro" id="IPR036249">
    <property type="entry name" value="Thioredoxin-like_sf"/>
</dbReference>
<dbReference type="GO" id="GO:0045454">
    <property type="term" value="P:cell redox homeostasis"/>
    <property type="evidence" value="ECO:0007669"/>
    <property type="project" value="TreeGrafter"/>
</dbReference>
<keyword evidence="3" id="KW-1185">Reference proteome</keyword>
<dbReference type="Gene3D" id="3.40.30.10">
    <property type="entry name" value="Glutaredoxin"/>
    <property type="match status" value="1"/>
</dbReference>
<dbReference type="SUPFAM" id="SSF52833">
    <property type="entry name" value="Thioredoxin-like"/>
    <property type="match status" value="1"/>
</dbReference>
<evidence type="ECO:0000313" key="2">
    <source>
        <dbReference type="EMBL" id="KWS03591.1"/>
    </source>
</evidence>
<dbReference type="PANTHER" id="PTHR34386">
    <property type="entry name" value="GLUTAREDOXIN"/>
    <property type="match status" value="1"/>
</dbReference>
<dbReference type="AlphaFoldDB" id="A0A120AFU9"/>
<dbReference type="Proteomes" id="UP000023435">
    <property type="component" value="Unassembled WGS sequence"/>
</dbReference>
<accession>A0A120AFU9</accession>
<dbReference type="PROSITE" id="PS51354">
    <property type="entry name" value="GLUTAREDOXIN_2"/>
    <property type="match status" value="1"/>
</dbReference>
<dbReference type="InterPro" id="IPR011767">
    <property type="entry name" value="GLR_AS"/>
</dbReference>
<dbReference type="InterPro" id="IPR002109">
    <property type="entry name" value="Glutaredoxin"/>
</dbReference>
<dbReference type="RefSeq" id="WP_051547825.1">
    <property type="nucleotide sequence ID" value="NZ_JAJA02000001.1"/>
</dbReference>
<dbReference type="PANTHER" id="PTHR34386:SF1">
    <property type="entry name" value="GLUTAREDOXIN-LIKE PROTEIN NRDH"/>
    <property type="match status" value="1"/>
</dbReference>
<organism evidence="2 3">
    <name type="scientific">Lysobacter capsici AZ78</name>
    <dbReference type="NCBI Taxonomy" id="1444315"/>
    <lineage>
        <taxon>Bacteria</taxon>
        <taxon>Pseudomonadati</taxon>
        <taxon>Pseudomonadota</taxon>
        <taxon>Gammaproteobacteria</taxon>
        <taxon>Lysobacterales</taxon>
        <taxon>Lysobacteraceae</taxon>
        <taxon>Lysobacter</taxon>
    </lineage>
</organism>
<dbReference type="CDD" id="cd02976">
    <property type="entry name" value="NrdH"/>
    <property type="match status" value="1"/>
</dbReference>
<evidence type="ECO:0000313" key="3">
    <source>
        <dbReference type="Proteomes" id="UP000023435"/>
    </source>
</evidence>
<dbReference type="EMBL" id="JAJA02000001">
    <property type="protein sequence ID" value="KWS03591.1"/>
    <property type="molecule type" value="Genomic_DNA"/>
</dbReference>
<dbReference type="InterPro" id="IPR051548">
    <property type="entry name" value="Grx-like_ET"/>
</dbReference>
<feature type="domain" description="Glutaredoxin" evidence="1">
    <location>
        <begin position="61"/>
        <end position="117"/>
    </location>
</feature>
<protein>
    <recommendedName>
        <fullName evidence="1">Glutaredoxin domain-containing protein</fullName>
    </recommendedName>
</protein>
<dbReference type="PROSITE" id="PS00195">
    <property type="entry name" value="GLUTAREDOXIN_1"/>
    <property type="match status" value="1"/>
</dbReference>
<dbReference type="GO" id="GO:0009055">
    <property type="term" value="F:electron transfer activity"/>
    <property type="evidence" value="ECO:0007669"/>
    <property type="project" value="TreeGrafter"/>
</dbReference>
<sequence>MNFKSILTTILVVALALGLGVGAGYLVRNSGLIGGGGGGAQVTQGDYSAVYANAKASGGEVVMYSLSTCPFCVKAKALLEKQNVRFVERVIDKDQAARKEADGLKINSVPVIYIGDKSMQGFDEAKLVELLNAHAKAGKPAA</sequence>
<reference evidence="2 3" key="1">
    <citation type="journal article" date="2014" name="Genome Announc.">
        <title>Draft Genome Sequence of Lysobacter capsici AZ78, a Bacterium Antagonistic to Plant-Pathogenic Oomycetes.</title>
        <authorList>
            <person name="Puopolo G."/>
            <person name="Sonego P."/>
            <person name="Engelen K."/>
            <person name="Pertot I."/>
        </authorList>
    </citation>
    <scope>NUCLEOTIDE SEQUENCE [LARGE SCALE GENOMIC DNA]</scope>
    <source>
        <strain evidence="2 3">AZ78</strain>
    </source>
</reference>
<dbReference type="OrthoDB" id="8991911at2"/>
<name>A0A120AFU9_9GAMM</name>
<gene>
    <name evidence="2" type="ORF">AZ78_1139</name>
</gene>